<gene>
    <name evidence="7" type="ORF">VSX56_18925</name>
</gene>
<dbReference type="RefSeq" id="WP_339113751.1">
    <property type="nucleotide sequence ID" value="NZ_JAYWLC010000032.1"/>
</dbReference>
<dbReference type="Pfam" id="PF01810">
    <property type="entry name" value="LysE"/>
    <property type="match status" value="1"/>
</dbReference>
<feature type="transmembrane region" description="Helical" evidence="6">
    <location>
        <begin position="6"/>
        <end position="29"/>
    </location>
</feature>
<proteinExistence type="predicted"/>
<evidence type="ECO:0000313" key="8">
    <source>
        <dbReference type="Proteomes" id="UP001438953"/>
    </source>
</evidence>
<feature type="transmembrane region" description="Helical" evidence="6">
    <location>
        <begin position="150"/>
        <end position="175"/>
    </location>
</feature>
<sequence length="206" mass="21691">MTITLHQALFYSGALLVIFLTPGPVWLAMLARTVSGGFAAAWPLAVGVALGDAFWSVLALVGMSWVVEHVAGFLTVLRWVAAAMFAFMGAMLIRHAKAGISQNSKLTRPGRWAGFVVGVVAILGNPKAILFYMGVVPGFFALDTITPADIAVIALLSALCPMIGNLILAAFVGRVRRLISSPAAMTRMNRIAGSLMLAVAVLIALI</sequence>
<keyword evidence="4 6" id="KW-1133">Transmembrane helix</keyword>
<protein>
    <submittedName>
        <fullName evidence="7">LysE family translocator</fullName>
    </submittedName>
</protein>
<keyword evidence="8" id="KW-1185">Reference proteome</keyword>
<keyword evidence="5 6" id="KW-0472">Membrane</keyword>
<feature type="transmembrane region" description="Helical" evidence="6">
    <location>
        <begin position="113"/>
        <end position="135"/>
    </location>
</feature>
<feature type="transmembrane region" description="Helical" evidence="6">
    <location>
        <begin position="73"/>
        <end position="93"/>
    </location>
</feature>
<keyword evidence="2" id="KW-1003">Cell membrane</keyword>
<dbReference type="PANTHER" id="PTHR30086">
    <property type="entry name" value="ARGININE EXPORTER PROTEIN ARGO"/>
    <property type="match status" value="1"/>
</dbReference>
<reference evidence="7 8" key="2">
    <citation type="submission" date="2024-06" db="EMBL/GenBank/DDBJ databases">
        <title>Thioclava kandeliae sp. nov. from a rhizosphere soil sample of Kandelia candel in a mangrove.</title>
        <authorList>
            <person name="Mu T."/>
        </authorList>
    </citation>
    <scope>NUCLEOTIDE SEQUENCE [LARGE SCALE GENOMIC DNA]</scope>
    <source>
        <strain evidence="7 8">CPCC 100088</strain>
    </source>
</reference>
<evidence type="ECO:0000313" key="7">
    <source>
        <dbReference type="EMBL" id="MER5173833.1"/>
    </source>
</evidence>
<organism evidence="7 8">
    <name type="scientific">Thioclava kandeliae</name>
    <dbReference type="NCBI Taxonomy" id="3070818"/>
    <lineage>
        <taxon>Bacteria</taxon>
        <taxon>Pseudomonadati</taxon>
        <taxon>Pseudomonadota</taxon>
        <taxon>Alphaproteobacteria</taxon>
        <taxon>Rhodobacterales</taxon>
        <taxon>Paracoccaceae</taxon>
        <taxon>Thioclava</taxon>
    </lineage>
</organism>
<name>A0ABV1SLP8_9RHOB</name>
<evidence type="ECO:0000256" key="5">
    <source>
        <dbReference type="ARBA" id="ARBA00023136"/>
    </source>
</evidence>
<dbReference type="Proteomes" id="UP001438953">
    <property type="component" value="Unassembled WGS sequence"/>
</dbReference>
<comment type="subcellular location">
    <subcellularLocation>
        <location evidence="1">Cell membrane</location>
        <topology evidence="1">Multi-pass membrane protein</topology>
    </subcellularLocation>
</comment>
<evidence type="ECO:0000256" key="3">
    <source>
        <dbReference type="ARBA" id="ARBA00022692"/>
    </source>
</evidence>
<evidence type="ECO:0000256" key="2">
    <source>
        <dbReference type="ARBA" id="ARBA00022475"/>
    </source>
</evidence>
<keyword evidence="3 6" id="KW-0812">Transmembrane</keyword>
<dbReference type="PANTHER" id="PTHR30086:SF20">
    <property type="entry name" value="ARGININE EXPORTER PROTEIN ARGO-RELATED"/>
    <property type="match status" value="1"/>
</dbReference>
<feature type="transmembrane region" description="Helical" evidence="6">
    <location>
        <begin position="187"/>
        <end position="205"/>
    </location>
</feature>
<evidence type="ECO:0000256" key="4">
    <source>
        <dbReference type="ARBA" id="ARBA00022989"/>
    </source>
</evidence>
<dbReference type="EMBL" id="JAYWLC010000032">
    <property type="protein sequence ID" value="MER5173833.1"/>
    <property type="molecule type" value="Genomic_DNA"/>
</dbReference>
<reference evidence="7 8" key="1">
    <citation type="submission" date="2024-01" db="EMBL/GenBank/DDBJ databases">
        <authorList>
            <person name="Deng Y."/>
            <person name="Su J."/>
        </authorList>
    </citation>
    <scope>NUCLEOTIDE SEQUENCE [LARGE SCALE GENOMIC DNA]</scope>
    <source>
        <strain evidence="7 8">CPCC 100088</strain>
    </source>
</reference>
<evidence type="ECO:0000256" key="6">
    <source>
        <dbReference type="SAM" id="Phobius"/>
    </source>
</evidence>
<dbReference type="InterPro" id="IPR001123">
    <property type="entry name" value="LeuE-type"/>
</dbReference>
<comment type="caution">
    <text evidence="7">The sequence shown here is derived from an EMBL/GenBank/DDBJ whole genome shotgun (WGS) entry which is preliminary data.</text>
</comment>
<evidence type="ECO:0000256" key="1">
    <source>
        <dbReference type="ARBA" id="ARBA00004651"/>
    </source>
</evidence>
<accession>A0ABV1SLP8</accession>
<feature type="transmembrane region" description="Helical" evidence="6">
    <location>
        <begin position="41"/>
        <end position="67"/>
    </location>
</feature>